<sequence>MNSRYVMANIEMPIEITANNEICPLQNLSSIHVVSIIDSISNLNRDINQDDIISQANKLFKEREDEESSDTKETEQIQEEPIKEKEEENIETEEEPSVVSSPEIVQQLFIYPEEIRKSVSRVKQNSSLKKRSKYNPRTTVKNR</sequence>
<feature type="compositionally biased region" description="Acidic residues" evidence="1">
    <location>
        <begin position="87"/>
        <end position="96"/>
    </location>
</feature>
<evidence type="ECO:0000313" key="2">
    <source>
        <dbReference type="EMBL" id="QHT99427.1"/>
    </source>
</evidence>
<protein>
    <submittedName>
        <fullName evidence="2">Uncharacterized protein</fullName>
    </submittedName>
</protein>
<organism evidence="2">
    <name type="scientific">viral metagenome</name>
    <dbReference type="NCBI Taxonomy" id="1070528"/>
    <lineage>
        <taxon>unclassified sequences</taxon>
        <taxon>metagenomes</taxon>
        <taxon>organismal metagenomes</taxon>
    </lineage>
</organism>
<dbReference type="AlphaFoldDB" id="A0A6C0J641"/>
<evidence type="ECO:0000256" key="1">
    <source>
        <dbReference type="SAM" id="MobiDB-lite"/>
    </source>
</evidence>
<name>A0A6C0J641_9ZZZZ</name>
<feature type="compositionally biased region" description="Basic residues" evidence="1">
    <location>
        <begin position="128"/>
        <end position="143"/>
    </location>
</feature>
<accession>A0A6C0J641</accession>
<feature type="region of interest" description="Disordered" evidence="1">
    <location>
        <begin position="60"/>
        <end position="101"/>
    </location>
</feature>
<feature type="region of interest" description="Disordered" evidence="1">
    <location>
        <begin position="119"/>
        <end position="143"/>
    </location>
</feature>
<proteinExistence type="predicted"/>
<reference evidence="2" key="1">
    <citation type="journal article" date="2020" name="Nature">
        <title>Giant virus diversity and host interactions through global metagenomics.</title>
        <authorList>
            <person name="Schulz F."/>
            <person name="Roux S."/>
            <person name="Paez-Espino D."/>
            <person name="Jungbluth S."/>
            <person name="Walsh D.A."/>
            <person name="Denef V.J."/>
            <person name="McMahon K.D."/>
            <person name="Konstantinidis K.T."/>
            <person name="Eloe-Fadrosh E.A."/>
            <person name="Kyrpides N.C."/>
            <person name="Woyke T."/>
        </authorList>
    </citation>
    <scope>NUCLEOTIDE SEQUENCE</scope>
    <source>
        <strain evidence="2">GVMAG-M-3300025699-48</strain>
    </source>
</reference>
<feature type="compositionally biased region" description="Basic and acidic residues" evidence="1">
    <location>
        <begin position="60"/>
        <end position="86"/>
    </location>
</feature>
<dbReference type="EMBL" id="MN740307">
    <property type="protein sequence ID" value="QHT99427.1"/>
    <property type="molecule type" value="Genomic_DNA"/>
</dbReference>